<proteinExistence type="predicted"/>
<reference evidence="2 3" key="1">
    <citation type="journal article" date="2007" name="Nature">
        <title>Evolution of genes and genomes on the Drosophila phylogeny.</title>
        <authorList>
            <consortium name="Drosophila 12 Genomes Consortium"/>
            <person name="Clark A.G."/>
            <person name="Eisen M.B."/>
            <person name="Smith D.R."/>
            <person name="Bergman C.M."/>
            <person name="Oliver B."/>
            <person name="Markow T.A."/>
            <person name="Kaufman T.C."/>
            <person name="Kellis M."/>
            <person name="Gelbart W."/>
            <person name="Iyer V.N."/>
            <person name="Pollard D.A."/>
            <person name="Sackton T.B."/>
            <person name="Larracuente A.M."/>
            <person name="Singh N.D."/>
            <person name="Abad J.P."/>
            <person name="Abt D.N."/>
            <person name="Adryan B."/>
            <person name="Aguade M."/>
            <person name="Akashi H."/>
            <person name="Anderson W.W."/>
            <person name="Aquadro C.F."/>
            <person name="Ardell D.H."/>
            <person name="Arguello R."/>
            <person name="Artieri C.G."/>
            <person name="Barbash D.A."/>
            <person name="Barker D."/>
            <person name="Barsanti P."/>
            <person name="Batterham P."/>
            <person name="Batzoglou S."/>
            <person name="Begun D."/>
            <person name="Bhutkar A."/>
            <person name="Blanco E."/>
            <person name="Bosak S.A."/>
            <person name="Bradley R.K."/>
            <person name="Brand A.D."/>
            <person name="Brent M.R."/>
            <person name="Brooks A.N."/>
            <person name="Brown R.H."/>
            <person name="Butlin R.K."/>
            <person name="Caggese C."/>
            <person name="Calvi B.R."/>
            <person name="Bernardo de Carvalho A."/>
            <person name="Caspi A."/>
            <person name="Castrezana S."/>
            <person name="Celniker S.E."/>
            <person name="Chang J.L."/>
            <person name="Chapple C."/>
            <person name="Chatterji S."/>
            <person name="Chinwalla A."/>
            <person name="Civetta A."/>
            <person name="Clifton S.W."/>
            <person name="Comeron J.M."/>
            <person name="Costello J.C."/>
            <person name="Coyne J.A."/>
            <person name="Daub J."/>
            <person name="David R.G."/>
            <person name="Delcher A.L."/>
            <person name="Delehaunty K."/>
            <person name="Do C.B."/>
            <person name="Ebling H."/>
            <person name="Edwards K."/>
            <person name="Eickbush T."/>
            <person name="Evans J.D."/>
            <person name="Filipski A."/>
            <person name="Findeiss S."/>
            <person name="Freyhult E."/>
            <person name="Fulton L."/>
            <person name="Fulton R."/>
            <person name="Garcia A.C."/>
            <person name="Gardiner A."/>
            <person name="Garfield D.A."/>
            <person name="Garvin B.E."/>
            <person name="Gibson G."/>
            <person name="Gilbert D."/>
            <person name="Gnerre S."/>
            <person name="Godfrey J."/>
            <person name="Good R."/>
            <person name="Gotea V."/>
            <person name="Gravely B."/>
            <person name="Greenberg A.J."/>
            <person name="Griffiths-Jones S."/>
            <person name="Gross S."/>
            <person name="Guigo R."/>
            <person name="Gustafson E.A."/>
            <person name="Haerty W."/>
            <person name="Hahn M.W."/>
            <person name="Halligan D.L."/>
            <person name="Halpern A.L."/>
            <person name="Halter G.M."/>
            <person name="Han M.V."/>
            <person name="Heger A."/>
            <person name="Hillier L."/>
            <person name="Hinrichs A.S."/>
            <person name="Holmes I."/>
            <person name="Hoskins R.A."/>
            <person name="Hubisz M.J."/>
            <person name="Hultmark D."/>
            <person name="Huntley M.A."/>
            <person name="Jaffe D.B."/>
            <person name="Jagadeeshan S."/>
            <person name="Jeck W.R."/>
            <person name="Johnson J."/>
            <person name="Jones C.D."/>
            <person name="Jordan W.C."/>
            <person name="Karpen G.H."/>
            <person name="Kataoka E."/>
            <person name="Keightley P.D."/>
            <person name="Kheradpour P."/>
            <person name="Kirkness E.F."/>
            <person name="Koerich L.B."/>
            <person name="Kristiansen K."/>
            <person name="Kudrna D."/>
            <person name="Kulathinal R.J."/>
            <person name="Kumar S."/>
            <person name="Kwok R."/>
            <person name="Lander E."/>
            <person name="Langley C.H."/>
            <person name="Lapoint R."/>
            <person name="Lazzaro B.P."/>
            <person name="Lee S.J."/>
            <person name="Levesque L."/>
            <person name="Li R."/>
            <person name="Lin C.F."/>
            <person name="Lin M.F."/>
            <person name="Lindblad-Toh K."/>
            <person name="Llopart A."/>
            <person name="Long M."/>
            <person name="Low L."/>
            <person name="Lozovsky E."/>
            <person name="Lu J."/>
            <person name="Luo M."/>
            <person name="Machado C.A."/>
            <person name="Makalowski W."/>
            <person name="Marzo M."/>
            <person name="Matsuda M."/>
            <person name="Matzkin L."/>
            <person name="McAllister B."/>
            <person name="McBride C.S."/>
            <person name="McKernan B."/>
            <person name="McKernan K."/>
            <person name="Mendez-Lago M."/>
            <person name="Minx P."/>
            <person name="Mollenhauer M.U."/>
            <person name="Montooth K."/>
            <person name="Mount S.M."/>
            <person name="Mu X."/>
            <person name="Myers E."/>
            <person name="Negre B."/>
            <person name="Newfeld S."/>
            <person name="Nielsen R."/>
            <person name="Noor M.A."/>
            <person name="O'Grady P."/>
            <person name="Pachter L."/>
            <person name="Papaceit M."/>
            <person name="Parisi M.J."/>
            <person name="Parisi M."/>
            <person name="Parts L."/>
            <person name="Pedersen J.S."/>
            <person name="Pesole G."/>
            <person name="Phillippy A.M."/>
            <person name="Ponting C.P."/>
            <person name="Pop M."/>
            <person name="Porcelli D."/>
            <person name="Powell J.R."/>
            <person name="Prohaska S."/>
            <person name="Pruitt K."/>
            <person name="Puig M."/>
            <person name="Quesneville H."/>
            <person name="Ram K.R."/>
            <person name="Rand D."/>
            <person name="Rasmussen M.D."/>
            <person name="Reed L.K."/>
            <person name="Reenan R."/>
            <person name="Reily A."/>
            <person name="Remington K.A."/>
            <person name="Rieger T.T."/>
            <person name="Ritchie M.G."/>
            <person name="Robin C."/>
            <person name="Rogers Y.H."/>
            <person name="Rohde C."/>
            <person name="Rozas J."/>
            <person name="Rubenfield M.J."/>
            <person name="Ruiz A."/>
            <person name="Russo S."/>
            <person name="Salzberg S.L."/>
            <person name="Sanchez-Gracia A."/>
            <person name="Saranga D.J."/>
            <person name="Sato H."/>
            <person name="Schaeffer S.W."/>
            <person name="Schatz M.C."/>
            <person name="Schlenke T."/>
            <person name="Schwartz R."/>
            <person name="Segarra C."/>
            <person name="Singh R.S."/>
            <person name="Sirot L."/>
            <person name="Sirota M."/>
            <person name="Sisneros N.B."/>
            <person name="Smith C.D."/>
            <person name="Smith T.F."/>
            <person name="Spieth J."/>
            <person name="Stage D.E."/>
            <person name="Stark A."/>
            <person name="Stephan W."/>
            <person name="Strausberg R.L."/>
            <person name="Strempel S."/>
            <person name="Sturgill D."/>
            <person name="Sutton G."/>
            <person name="Sutton G.G."/>
            <person name="Tao W."/>
            <person name="Teichmann S."/>
            <person name="Tobari Y.N."/>
            <person name="Tomimura Y."/>
            <person name="Tsolas J.M."/>
            <person name="Valente V.L."/>
            <person name="Venter E."/>
            <person name="Venter J.C."/>
            <person name="Vicario S."/>
            <person name="Vieira F.G."/>
            <person name="Vilella A.J."/>
            <person name="Villasante A."/>
            <person name="Walenz B."/>
            <person name="Wang J."/>
            <person name="Wasserman M."/>
            <person name="Watts T."/>
            <person name="Wilson D."/>
            <person name="Wilson R.K."/>
            <person name="Wing R.A."/>
            <person name="Wolfner M.F."/>
            <person name="Wong A."/>
            <person name="Wong G.K."/>
            <person name="Wu C.I."/>
            <person name="Wu G."/>
            <person name="Yamamoto D."/>
            <person name="Yang H.P."/>
            <person name="Yang S.P."/>
            <person name="Yorke J.A."/>
            <person name="Yoshida K."/>
            <person name="Zdobnov E."/>
            <person name="Zhang P."/>
            <person name="Zhang Y."/>
            <person name="Zimin A.V."/>
            <person name="Baldwin J."/>
            <person name="Abdouelleil A."/>
            <person name="Abdulkadir J."/>
            <person name="Abebe A."/>
            <person name="Abera B."/>
            <person name="Abreu J."/>
            <person name="Acer S.C."/>
            <person name="Aftuck L."/>
            <person name="Alexander A."/>
            <person name="An P."/>
            <person name="Anderson E."/>
            <person name="Anderson S."/>
            <person name="Arachi H."/>
            <person name="Azer M."/>
            <person name="Bachantsang P."/>
            <person name="Barry A."/>
            <person name="Bayul T."/>
            <person name="Berlin A."/>
            <person name="Bessette D."/>
            <person name="Bloom T."/>
            <person name="Blye J."/>
            <person name="Boguslavskiy L."/>
            <person name="Bonnet C."/>
            <person name="Boukhgalter B."/>
            <person name="Bourzgui I."/>
            <person name="Brown A."/>
            <person name="Cahill P."/>
            <person name="Channer S."/>
            <person name="Cheshatsang Y."/>
            <person name="Chuda L."/>
            <person name="Citroen M."/>
            <person name="Collymore A."/>
            <person name="Cooke P."/>
            <person name="Costello M."/>
            <person name="D'Aco K."/>
            <person name="Daza R."/>
            <person name="De Haan G."/>
            <person name="DeGray S."/>
            <person name="DeMaso C."/>
            <person name="Dhargay N."/>
            <person name="Dooley K."/>
            <person name="Dooley E."/>
            <person name="Doricent M."/>
            <person name="Dorje P."/>
            <person name="Dorjee K."/>
            <person name="Dupes A."/>
            <person name="Elong R."/>
            <person name="Falk J."/>
            <person name="Farina A."/>
            <person name="Faro S."/>
            <person name="Ferguson D."/>
            <person name="Fisher S."/>
            <person name="Foley C.D."/>
            <person name="Franke A."/>
            <person name="Friedrich D."/>
            <person name="Gadbois L."/>
            <person name="Gearin G."/>
            <person name="Gearin C.R."/>
            <person name="Giannoukos G."/>
            <person name="Goode T."/>
            <person name="Graham J."/>
            <person name="Grandbois E."/>
            <person name="Grewal S."/>
            <person name="Gyaltsen K."/>
            <person name="Hafez N."/>
            <person name="Hagos B."/>
            <person name="Hall J."/>
            <person name="Henson C."/>
            <person name="Hollinger A."/>
            <person name="Honan T."/>
            <person name="Huard M.D."/>
            <person name="Hughes L."/>
            <person name="Hurhula B."/>
            <person name="Husby M.E."/>
            <person name="Kamat A."/>
            <person name="Kanga B."/>
            <person name="Kashin S."/>
            <person name="Khazanovich D."/>
            <person name="Kisner P."/>
            <person name="Lance K."/>
            <person name="Lara M."/>
            <person name="Lee W."/>
            <person name="Lennon N."/>
            <person name="Letendre F."/>
            <person name="LeVine R."/>
            <person name="Lipovsky A."/>
            <person name="Liu X."/>
            <person name="Liu J."/>
            <person name="Liu S."/>
            <person name="Lokyitsang T."/>
            <person name="Lokyitsang Y."/>
            <person name="Lubonja R."/>
            <person name="Lui A."/>
            <person name="MacDonald P."/>
            <person name="Magnisalis V."/>
            <person name="Maru K."/>
            <person name="Matthews C."/>
            <person name="McCusker W."/>
            <person name="McDonough S."/>
            <person name="Mehta T."/>
            <person name="Meldrim J."/>
            <person name="Meneus L."/>
            <person name="Mihai O."/>
            <person name="Mihalev A."/>
            <person name="Mihova T."/>
            <person name="Mittelman R."/>
            <person name="Mlenga V."/>
            <person name="Montmayeur A."/>
            <person name="Mulrain L."/>
            <person name="Navidi A."/>
            <person name="Naylor J."/>
            <person name="Negash T."/>
            <person name="Nguyen T."/>
            <person name="Nguyen N."/>
            <person name="Nicol R."/>
            <person name="Norbu C."/>
            <person name="Norbu N."/>
            <person name="Novod N."/>
            <person name="O'Neill B."/>
            <person name="Osman S."/>
            <person name="Markiewicz E."/>
            <person name="Oyono O.L."/>
            <person name="Patti C."/>
            <person name="Phunkhang P."/>
            <person name="Pierre F."/>
            <person name="Priest M."/>
            <person name="Raghuraman S."/>
            <person name="Rege F."/>
            <person name="Reyes R."/>
            <person name="Rise C."/>
            <person name="Rogov P."/>
            <person name="Ross K."/>
            <person name="Ryan E."/>
            <person name="Settipalli S."/>
            <person name="Shea T."/>
            <person name="Sherpa N."/>
            <person name="Shi L."/>
            <person name="Shih D."/>
            <person name="Sparrow T."/>
            <person name="Spaulding J."/>
            <person name="Stalker J."/>
            <person name="Stange-Thomann N."/>
            <person name="Stavropoulos S."/>
            <person name="Stone C."/>
            <person name="Strader C."/>
            <person name="Tesfaye S."/>
            <person name="Thomson T."/>
            <person name="Thoulutsang Y."/>
            <person name="Thoulutsang D."/>
            <person name="Topham K."/>
            <person name="Topping I."/>
            <person name="Tsamla T."/>
            <person name="Vassiliev H."/>
            <person name="Vo A."/>
            <person name="Wangchuk T."/>
            <person name="Wangdi T."/>
            <person name="Weiand M."/>
            <person name="Wilkinson J."/>
            <person name="Wilson A."/>
            <person name="Yadav S."/>
            <person name="Young G."/>
            <person name="Yu Q."/>
            <person name="Zembek L."/>
            <person name="Zhong D."/>
            <person name="Zimmer A."/>
            <person name="Zwirko Z."/>
            <person name="Jaffe D.B."/>
            <person name="Alvarez P."/>
            <person name="Brockman W."/>
            <person name="Butler J."/>
            <person name="Chin C."/>
            <person name="Gnerre S."/>
            <person name="Grabherr M."/>
            <person name="Kleber M."/>
            <person name="Mauceli E."/>
            <person name="MacCallum I."/>
        </authorList>
    </citation>
    <scope>NUCLEOTIDE SEQUENCE [LARGE SCALE GENOMIC DNA]</scope>
    <source>
        <strain evidence="3">Rob3c / Tucson 14021-0248.25</strain>
    </source>
</reference>
<name>B4HUY0_DROSE</name>
<sequence length="84" mass="9687">MAVLWWCSGCVEAARHPTSSWSDGRTRTKREDELPSGSNQIQMSSKNARRAGHFSQHRVTRGMQLKLKLELKKNDEVIAEMRQF</sequence>
<evidence type="ECO:0000256" key="1">
    <source>
        <dbReference type="SAM" id="MobiDB-lite"/>
    </source>
</evidence>
<gene>
    <name evidence="2" type="primary">Dsec\GM13815</name>
    <name evidence="2" type="ORF">Dsec_GM13815</name>
</gene>
<keyword evidence="3" id="KW-1185">Reference proteome</keyword>
<protein>
    <submittedName>
        <fullName evidence="2">GM13815</fullName>
    </submittedName>
</protein>
<dbReference type="Proteomes" id="UP000001292">
    <property type="component" value="Unassembled WGS sequence"/>
</dbReference>
<feature type="compositionally biased region" description="Basic residues" evidence="1">
    <location>
        <begin position="47"/>
        <end position="57"/>
    </location>
</feature>
<feature type="region of interest" description="Disordered" evidence="1">
    <location>
        <begin position="15"/>
        <end position="57"/>
    </location>
</feature>
<dbReference type="HOGENOM" id="CLU_2529872_0_0_1"/>
<feature type="compositionally biased region" description="Basic and acidic residues" evidence="1">
    <location>
        <begin position="24"/>
        <end position="33"/>
    </location>
</feature>
<dbReference type="EMBL" id="CH480817">
    <property type="protein sequence ID" value="EDW50751.1"/>
    <property type="molecule type" value="Genomic_DNA"/>
</dbReference>
<dbReference type="AlphaFoldDB" id="B4HUY0"/>
<evidence type="ECO:0000313" key="2">
    <source>
        <dbReference type="EMBL" id="EDW50751.1"/>
    </source>
</evidence>
<evidence type="ECO:0000313" key="3">
    <source>
        <dbReference type="Proteomes" id="UP000001292"/>
    </source>
</evidence>
<organism evidence="3">
    <name type="scientific">Drosophila sechellia</name>
    <name type="common">Fruit fly</name>
    <dbReference type="NCBI Taxonomy" id="7238"/>
    <lineage>
        <taxon>Eukaryota</taxon>
        <taxon>Metazoa</taxon>
        <taxon>Ecdysozoa</taxon>
        <taxon>Arthropoda</taxon>
        <taxon>Hexapoda</taxon>
        <taxon>Insecta</taxon>
        <taxon>Pterygota</taxon>
        <taxon>Neoptera</taxon>
        <taxon>Endopterygota</taxon>
        <taxon>Diptera</taxon>
        <taxon>Brachycera</taxon>
        <taxon>Muscomorpha</taxon>
        <taxon>Ephydroidea</taxon>
        <taxon>Drosophilidae</taxon>
        <taxon>Drosophila</taxon>
        <taxon>Sophophora</taxon>
    </lineage>
</organism>
<accession>B4HUY0</accession>
<feature type="compositionally biased region" description="Polar residues" evidence="1">
    <location>
        <begin position="36"/>
        <end position="46"/>
    </location>
</feature>